<evidence type="ECO:0000313" key="2">
    <source>
        <dbReference type="EMBL" id="KAK4523047.1"/>
    </source>
</evidence>
<feature type="region of interest" description="Disordered" evidence="1">
    <location>
        <begin position="444"/>
        <end position="549"/>
    </location>
</feature>
<accession>A0AAV9I7L5</accession>
<dbReference type="Proteomes" id="UP001300502">
    <property type="component" value="Unassembled WGS sequence"/>
</dbReference>
<evidence type="ECO:0000256" key="1">
    <source>
        <dbReference type="SAM" id="MobiDB-lite"/>
    </source>
</evidence>
<feature type="region of interest" description="Disordered" evidence="1">
    <location>
        <begin position="83"/>
        <end position="113"/>
    </location>
</feature>
<protein>
    <submittedName>
        <fullName evidence="2">Uncharacterized protein</fullName>
    </submittedName>
</protein>
<proteinExistence type="predicted"/>
<name>A0AAV9I7L5_9RHOD</name>
<organism evidence="2 3">
    <name type="scientific">Galdieria yellowstonensis</name>
    <dbReference type="NCBI Taxonomy" id="3028027"/>
    <lineage>
        <taxon>Eukaryota</taxon>
        <taxon>Rhodophyta</taxon>
        <taxon>Bangiophyceae</taxon>
        <taxon>Galdieriales</taxon>
        <taxon>Galdieriaceae</taxon>
        <taxon>Galdieria</taxon>
    </lineage>
</organism>
<dbReference type="AlphaFoldDB" id="A0AAV9I7L5"/>
<keyword evidence="3" id="KW-1185">Reference proteome</keyword>
<evidence type="ECO:0000313" key="3">
    <source>
        <dbReference type="Proteomes" id="UP001300502"/>
    </source>
</evidence>
<comment type="caution">
    <text evidence="2">The sequence shown here is derived from an EMBL/GenBank/DDBJ whole genome shotgun (WGS) entry which is preliminary data.</text>
</comment>
<reference evidence="2 3" key="1">
    <citation type="submission" date="2022-07" db="EMBL/GenBank/DDBJ databases">
        <title>Genome-wide signatures of adaptation to extreme environments.</title>
        <authorList>
            <person name="Cho C.H."/>
            <person name="Yoon H.S."/>
        </authorList>
    </citation>
    <scope>NUCLEOTIDE SEQUENCE [LARGE SCALE GENOMIC DNA]</scope>
    <source>
        <strain evidence="2 3">108.79 E11</strain>
    </source>
</reference>
<feature type="compositionally biased region" description="Low complexity" evidence="1">
    <location>
        <begin position="91"/>
        <end position="103"/>
    </location>
</feature>
<feature type="compositionally biased region" description="Basic and acidic residues" evidence="1">
    <location>
        <begin position="463"/>
        <end position="487"/>
    </location>
</feature>
<gene>
    <name evidence="2" type="ORF">GAYE_PCTG33G0937</name>
</gene>
<sequence length="549" mass="62007">MACVTENPYLKVLRGRIRNLRKNIQKLDRLEQMANEGVVLNPQQLESLRHKPARQVALMELEDILARMENISPEQVLSSLAPQWKEDTKESQMSSTSEQQTFQPTTELEKSNSSVLLETAVQSEVGTEELNKKQEEALVQNILTLLHVNDFIINEPDAVETIINQGLELPQTKFDKLGRLHLDSVNYFAKMLTSPDGDVPLEKALSVSSYHAMEYLQRSKKEAIPGITYDFLYQIVSVIASHPLLLYRGTNKAAVGMSPEDNIAEHINFFAQPPEEELPQSEIISNLQIGDSSIAISLHDSLQNSRLEEYEADNFLSSLHSNAFKLPAGGDNSLIISNEDADSPLAHFISSAARDISLEESISRSVFADTEPLKNKSSNYQNGNMYRRNIDNVITDFASSEHPLADLENSSRENISSVRRSYHEVSFFDWAADEESHQTSEATYQLDFEPNSGMPKRSPVTIDKTRPKDDTKSLLKRQDDVSEERSMEQGGAGKLRGSRNRYSSRYGSTEGERNRPNGRQPFWSRKDRRNDSNGKQNIRRNNTQIENSA</sequence>
<feature type="compositionally biased region" description="Polar residues" evidence="1">
    <location>
        <begin position="533"/>
        <end position="549"/>
    </location>
</feature>
<dbReference type="EMBL" id="JANCYU010000010">
    <property type="protein sequence ID" value="KAK4523047.1"/>
    <property type="molecule type" value="Genomic_DNA"/>
</dbReference>